<accession>A0A6I3SPV1</accession>
<comment type="caution">
    <text evidence="1">The sequence shown here is derived from an EMBL/GenBank/DDBJ whole genome shotgun (WGS) entry which is preliminary data.</text>
</comment>
<gene>
    <name evidence="1" type="ORF">GJ688_20010</name>
</gene>
<keyword evidence="2" id="KW-1185">Reference proteome</keyword>
<dbReference type="AlphaFoldDB" id="A0A6I3SPV1"/>
<protein>
    <recommendedName>
        <fullName evidence="3">Transposase</fullName>
    </recommendedName>
</protein>
<evidence type="ECO:0000313" key="1">
    <source>
        <dbReference type="EMBL" id="MTV51093.1"/>
    </source>
</evidence>
<proteinExistence type="predicted"/>
<sequence>MLVLVSKNQQFKQLHQYYINRKDNPLRKKQSIIALCGKLIRVLFTIGRKSVDYDPQKLLGKERLMQIQLVV</sequence>
<dbReference type="EMBL" id="WNKU01000110">
    <property type="protein sequence ID" value="MTV51093.1"/>
    <property type="molecule type" value="Genomic_DNA"/>
</dbReference>
<dbReference type="OrthoDB" id="9811278at2"/>
<reference evidence="1 2" key="1">
    <citation type="submission" date="2019-11" db="EMBL/GenBank/DDBJ databases">
        <title>Whole-genome sequence of a the green, strictly anaerobic photosynthetic bacterium Heliobacillus mobilis DSM 6151.</title>
        <authorList>
            <person name="Kyndt J.A."/>
            <person name="Meyer T.E."/>
        </authorList>
    </citation>
    <scope>NUCLEOTIDE SEQUENCE [LARGE SCALE GENOMIC DNA]</scope>
    <source>
        <strain evidence="1 2">DSM 6151</strain>
    </source>
</reference>
<evidence type="ECO:0008006" key="3">
    <source>
        <dbReference type="Google" id="ProtNLM"/>
    </source>
</evidence>
<dbReference type="Proteomes" id="UP000430670">
    <property type="component" value="Unassembled WGS sequence"/>
</dbReference>
<evidence type="ECO:0000313" key="2">
    <source>
        <dbReference type="Proteomes" id="UP000430670"/>
    </source>
</evidence>
<organism evidence="1 2">
    <name type="scientific">Heliobacterium mobile</name>
    <name type="common">Heliobacillus mobilis</name>
    <dbReference type="NCBI Taxonomy" id="28064"/>
    <lineage>
        <taxon>Bacteria</taxon>
        <taxon>Bacillati</taxon>
        <taxon>Bacillota</taxon>
        <taxon>Clostridia</taxon>
        <taxon>Eubacteriales</taxon>
        <taxon>Heliobacteriaceae</taxon>
        <taxon>Heliobacterium</taxon>
    </lineage>
</organism>
<name>A0A6I3SPV1_HELMO</name>